<evidence type="ECO:0000313" key="5">
    <source>
        <dbReference type="Proteomes" id="UP001500657"/>
    </source>
</evidence>
<organism evidence="4 5">
    <name type="scientific">Rhodanobacter caeni</name>
    <dbReference type="NCBI Taxonomy" id="657654"/>
    <lineage>
        <taxon>Bacteria</taxon>
        <taxon>Pseudomonadati</taxon>
        <taxon>Pseudomonadota</taxon>
        <taxon>Gammaproteobacteria</taxon>
        <taxon>Lysobacterales</taxon>
        <taxon>Rhodanobacteraceae</taxon>
        <taxon>Rhodanobacter</taxon>
    </lineage>
</organism>
<name>A0ABN0U989_9GAMM</name>
<evidence type="ECO:0000259" key="2">
    <source>
        <dbReference type="Pfam" id="PF01471"/>
    </source>
</evidence>
<evidence type="ECO:0008006" key="6">
    <source>
        <dbReference type="Google" id="ProtNLM"/>
    </source>
</evidence>
<accession>A0ABN0U989</accession>
<dbReference type="InterPro" id="IPR023346">
    <property type="entry name" value="Lysozyme-like_dom_sf"/>
</dbReference>
<evidence type="ECO:0000313" key="4">
    <source>
        <dbReference type="EMBL" id="GAA0242893.1"/>
    </source>
</evidence>
<feature type="domain" description="X-Tfes XVIPCD" evidence="3">
    <location>
        <begin position="284"/>
        <end position="379"/>
    </location>
</feature>
<sequence>MSSEDNADYLLKQARNHGITNPQELVNFMGQMQVESGGFARMNENLNYSGHRLLEVFPGRNGMHTLEQADAISADGPEAIANKIYGGTWGKLNLGNTESGDGWTYHGRGYVQLTGRDNYDRVGREMGLNFVDHPELAADRETAAKIALHYWDTRVVPKGHQTDVAAACADINGGHNGLQARKDATEAWREKLGHQRAPERRVTTEDRRCTQATRTLQHDLEALGYTGVHGRRLKPDGNYGPNTRHAVEAFQHEHHLKVDGIAGARTREALDQAIRTHQHQPQLNDENHPGYPLYLEAQRAVYALDRNMGRTSDAQSDQLAGAAAVAAQKAGLKHITEIVLSEDGVRAFAVERRGAPTFAYVQTAEAVNTTLAQSGAAWMQHAAQQAREAQAPAPVKAPAHDGPTMSI</sequence>
<dbReference type="SUPFAM" id="SSF47090">
    <property type="entry name" value="PGBD-like"/>
    <property type="match status" value="1"/>
</dbReference>
<protein>
    <recommendedName>
        <fullName evidence="6">Chitinase</fullName>
    </recommendedName>
</protein>
<dbReference type="Proteomes" id="UP001500657">
    <property type="component" value="Unassembled WGS sequence"/>
</dbReference>
<dbReference type="Gene3D" id="1.10.530.10">
    <property type="match status" value="1"/>
</dbReference>
<dbReference type="Pfam" id="PF01471">
    <property type="entry name" value="PG_binding_1"/>
    <property type="match status" value="1"/>
</dbReference>
<dbReference type="InterPro" id="IPR052354">
    <property type="entry name" value="Cell_Wall_Dynamics_Protein"/>
</dbReference>
<gene>
    <name evidence="4" type="ORF">GCM10009126_05720</name>
</gene>
<proteinExistence type="predicted"/>
<dbReference type="SUPFAM" id="SSF53955">
    <property type="entry name" value="Lysozyme-like"/>
    <property type="match status" value="1"/>
</dbReference>
<reference evidence="4 5" key="1">
    <citation type="journal article" date="2019" name="Int. J. Syst. Evol. Microbiol.">
        <title>The Global Catalogue of Microorganisms (GCM) 10K type strain sequencing project: providing services to taxonomists for standard genome sequencing and annotation.</title>
        <authorList>
            <consortium name="The Broad Institute Genomics Platform"/>
            <consortium name="The Broad Institute Genome Sequencing Center for Infectious Disease"/>
            <person name="Wu L."/>
            <person name="Ma J."/>
        </authorList>
    </citation>
    <scope>NUCLEOTIDE SEQUENCE [LARGE SCALE GENOMIC DNA]</scope>
    <source>
        <strain evidence="4 5">JCM 16242</strain>
    </source>
</reference>
<dbReference type="InterPro" id="IPR036365">
    <property type="entry name" value="PGBD-like_sf"/>
</dbReference>
<dbReference type="InterPro" id="IPR036366">
    <property type="entry name" value="PGBDSf"/>
</dbReference>
<comment type="caution">
    <text evidence="4">The sequence shown here is derived from an EMBL/GenBank/DDBJ whole genome shotgun (WGS) entry which is preliminary data.</text>
</comment>
<feature type="domain" description="Glycoside hydrolase family 19 catalytic" evidence="1">
    <location>
        <begin position="102"/>
        <end position="165"/>
    </location>
</feature>
<dbReference type="RefSeq" id="WP_343879955.1">
    <property type="nucleotide sequence ID" value="NZ_BAAAFO010000001.1"/>
</dbReference>
<dbReference type="PANTHER" id="PTHR34408">
    <property type="entry name" value="FAMILY PROTEIN, PUTATIVE-RELATED"/>
    <property type="match status" value="1"/>
</dbReference>
<keyword evidence="5" id="KW-1185">Reference proteome</keyword>
<dbReference type="InterPro" id="IPR046519">
    <property type="entry name" value="X-Tfes_XVIPCD"/>
</dbReference>
<evidence type="ECO:0000259" key="1">
    <source>
        <dbReference type="Pfam" id="PF00182"/>
    </source>
</evidence>
<feature type="domain" description="Peptidoglycan binding-like" evidence="2">
    <location>
        <begin position="212"/>
        <end position="270"/>
    </location>
</feature>
<dbReference type="InterPro" id="IPR000726">
    <property type="entry name" value="Glyco_hydro_19_cat"/>
</dbReference>
<dbReference type="EMBL" id="BAAAFO010000001">
    <property type="protein sequence ID" value="GAA0242893.1"/>
    <property type="molecule type" value="Genomic_DNA"/>
</dbReference>
<dbReference type="PANTHER" id="PTHR34408:SF1">
    <property type="entry name" value="GLYCOSYL HYDROLASE FAMILY 19 DOMAIN-CONTAINING PROTEIN HI_1415"/>
    <property type="match status" value="1"/>
</dbReference>
<evidence type="ECO:0000259" key="3">
    <source>
        <dbReference type="Pfam" id="PF20410"/>
    </source>
</evidence>
<dbReference type="Gene3D" id="1.10.101.10">
    <property type="entry name" value="PGBD-like superfamily/PGBD"/>
    <property type="match status" value="1"/>
</dbReference>
<dbReference type="Pfam" id="PF20410">
    <property type="entry name" value="X-Tfes_XVIPCD"/>
    <property type="match status" value="1"/>
</dbReference>
<dbReference type="Pfam" id="PF00182">
    <property type="entry name" value="Glyco_hydro_19"/>
    <property type="match status" value="1"/>
</dbReference>
<dbReference type="InterPro" id="IPR002477">
    <property type="entry name" value="Peptidoglycan-bd-like"/>
</dbReference>